<dbReference type="Pfam" id="PF00664">
    <property type="entry name" value="ABC_membrane"/>
    <property type="match status" value="1"/>
</dbReference>
<dbReference type="GO" id="GO:0015421">
    <property type="term" value="F:ABC-type oligopeptide transporter activity"/>
    <property type="evidence" value="ECO:0007669"/>
    <property type="project" value="TreeGrafter"/>
</dbReference>
<dbReference type="KEGG" id="aamy:GFC30_1927"/>
<keyword evidence="5" id="KW-0547">Nucleotide-binding</keyword>
<dbReference type="PATRIC" id="fig|294699.3.peg.1975"/>
<feature type="transmembrane region" description="Helical" evidence="9">
    <location>
        <begin position="235"/>
        <end position="258"/>
    </location>
</feature>
<keyword evidence="13" id="KW-1185">Reference proteome</keyword>
<dbReference type="GO" id="GO:0005886">
    <property type="term" value="C:plasma membrane"/>
    <property type="evidence" value="ECO:0007669"/>
    <property type="project" value="UniProtKB-SubCell"/>
</dbReference>
<feature type="transmembrane region" description="Helical" evidence="9">
    <location>
        <begin position="278"/>
        <end position="296"/>
    </location>
</feature>
<dbReference type="Gene3D" id="1.20.1560.10">
    <property type="entry name" value="ABC transporter type 1, transmembrane domain"/>
    <property type="match status" value="1"/>
</dbReference>
<evidence type="ECO:0000256" key="4">
    <source>
        <dbReference type="ARBA" id="ARBA00022692"/>
    </source>
</evidence>
<evidence type="ECO:0000256" key="5">
    <source>
        <dbReference type="ARBA" id="ARBA00022741"/>
    </source>
</evidence>
<evidence type="ECO:0000256" key="1">
    <source>
        <dbReference type="ARBA" id="ARBA00004651"/>
    </source>
</evidence>
<dbReference type="RefSeq" id="WP_066324724.1">
    <property type="nucleotide sequence ID" value="NZ_CP015438.1"/>
</dbReference>
<organism evidence="12 13">
    <name type="scientific">Anoxybacteroides amylolyticum</name>
    <dbReference type="NCBI Taxonomy" id="294699"/>
    <lineage>
        <taxon>Bacteria</taxon>
        <taxon>Bacillati</taxon>
        <taxon>Bacillota</taxon>
        <taxon>Bacilli</taxon>
        <taxon>Bacillales</taxon>
        <taxon>Anoxybacillaceae</taxon>
        <taxon>Anoxybacteroides</taxon>
    </lineage>
</organism>
<dbReference type="PANTHER" id="PTHR43394:SF1">
    <property type="entry name" value="ATP-BINDING CASSETTE SUB-FAMILY B MEMBER 10, MITOCHONDRIAL"/>
    <property type="match status" value="1"/>
</dbReference>
<evidence type="ECO:0000256" key="7">
    <source>
        <dbReference type="ARBA" id="ARBA00022989"/>
    </source>
</evidence>
<dbReference type="GO" id="GO:0005524">
    <property type="term" value="F:ATP binding"/>
    <property type="evidence" value="ECO:0007669"/>
    <property type="project" value="UniProtKB-KW"/>
</dbReference>
<dbReference type="SUPFAM" id="SSF52540">
    <property type="entry name" value="P-loop containing nucleoside triphosphate hydrolases"/>
    <property type="match status" value="1"/>
</dbReference>
<accession>A0A167T601</accession>
<dbReference type="CDD" id="cd18548">
    <property type="entry name" value="ABC_6TM_Tm287_like"/>
    <property type="match status" value="1"/>
</dbReference>
<dbReference type="GO" id="GO:0016887">
    <property type="term" value="F:ATP hydrolysis activity"/>
    <property type="evidence" value="ECO:0007669"/>
    <property type="project" value="InterPro"/>
</dbReference>
<dbReference type="InterPro" id="IPR027417">
    <property type="entry name" value="P-loop_NTPase"/>
</dbReference>
<evidence type="ECO:0000313" key="12">
    <source>
        <dbReference type="EMBL" id="ANB59504.1"/>
    </source>
</evidence>
<dbReference type="InterPro" id="IPR003439">
    <property type="entry name" value="ABC_transporter-like_ATP-bd"/>
</dbReference>
<dbReference type="InterPro" id="IPR011527">
    <property type="entry name" value="ABC1_TM_dom"/>
</dbReference>
<evidence type="ECO:0000256" key="8">
    <source>
        <dbReference type="ARBA" id="ARBA00023136"/>
    </source>
</evidence>
<keyword evidence="7 9" id="KW-1133">Transmembrane helix</keyword>
<dbReference type="FunFam" id="3.40.50.300:FF:000221">
    <property type="entry name" value="Multidrug ABC transporter ATP-binding protein"/>
    <property type="match status" value="1"/>
</dbReference>
<evidence type="ECO:0000256" key="9">
    <source>
        <dbReference type="SAM" id="Phobius"/>
    </source>
</evidence>
<proteinExistence type="predicted"/>
<feature type="transmembrane region" description="Helical" evidence="9">
    <location>
        <begin position="133"/>
        <end position="150"/>
    </location>
</feature>
<gene>
    <name evidence="12" type="ORF">GFC30_1927</name>
</gene>
<comment type="subcellular location">
    <subcellularLocation>
        <location evidence="1">Cell membrane</location>
        <topology evidence="1">Multi-pass membrane protein</topology>
    </subcellularLocation>
</comment>
<dbReference type="InterPro" id="IPR036640">
    <property type="entry name" value="ABC1_TM_sf"/>
</dbReference>
<dbReference type="PROSITE" id="PS50893">
    <property type="entry name" value="ABC_TRANSPORTER_2"/>
    <property type="match status" value="1"/>
</dbReference>
<evidence type="ECO:0000259" key="11">
    <source>
        <dbReference type="PROSITE" id="PS50929"/>
    </source>
</evidence>
<evidence type="ECO:0000259" key="10">
    <source>
        <dbReference type="PROSITE" id="PS50893"/>
    </source>
</evidence>
<dbReference type="Pfam" id="PF00005">
    <property type="entry name" value="ABC_tran"/>
    <property type="match status" value="1"/>
</dbReference>
<dbReference type="InterPro" id="IPR003593">
    <property type="entry name" value="AAA+_ATPase"/>
</dbReference>
<keyword evidence="2" id="KW-0813">Transport</keyword>
<keyword evidence="3" id="KW-1003">Cell membrane</keyword>
<evidence type="ECO:0000256" key="6">
    <source>
        <dbReference type="ARBA" id="ARBA00022840"/>
    </source>
</evidence>
<feature type="transmembrane region" description="Helical" evidence="9">
    <location>
        <begin position="12"/>
        <end position="32"/>
    </location>
</feature>
<dbReference type="Gene3D" id="3.40.50.300">
    <property type="entry name" value="P-loop containing nucleotide triphosphate hydrolases"/>
    <property type="match status" value="1"/>
</dbReference>
<dbReference type="PROSITE" id="PS50929">
    <property type="entry name" value="ABC_TM1F"/>
    <property type="match status" value="1"/>
</dbReference>
<keyword evidence="6" id="KW-0067">ATP-binding</keyword>
<evidence type="ECO:0000256" key="2">
    <source>
        <dbReference type="ARBA" id="ARBA00022448"/>
    </source>
</evidence>
<keyword evidence="4 9" id="KW-0812">Transmembrane</keyword>
<feature type="transmembrane region" description="Helical" evidence="9">
    <location>
        <begin position="52"/>
        <end position="81"/>
    </location>
</feature>
<dbReference type="PANTHER" id="PTHR43394">
    <property type="entry name" value="ATP-DEPENDENT PERMEASE MDL1, MITOCHONDRIAL"/>
    <property type="match status" value="1"/>
</dbReference>
<name>A0A167T601_9BACL</name>
<feature type="domain" description="ABC transporter" evidence="10">
    <location>
        <begin position="330"/>
        <end position="562"/>
    </location>
</feature>
<dbReference type="SMART" id="SM00382">
    <property type="entry name" value="AAA"/>
    <property type="match status" value="1"/>
</dbReference>
<evidence type="ECO:0000313" key="13">
    <source>
        <dbReference type="Proteomes" id="UP000076865"/>
    </source>
</evidence>
<dbReference type="OrthoDB" id="9770415at2"/>
<feature type="domain" description="ABC transmembrane type-1" evidence="11">
    <location>
        <begin position="20"/>
        <end position="298"/>
    </location>
</feature>
<protein>
    <submittedName>
        <fullName evidence="12">ABC transporter family protein</fullName>
    </submittedName>
</protein>
<dbReference type="Proteomes" id="UP000076865">
    <property type="component" value="Chromosome"/>
</dbReference>
<reference evidence="12 13" key="1">
    <citation type="journal article" date="2006" name="Syst. Appl. Microbiol.">
        <title>Anoxybacillus amylolyticus sp. nov., a thermophilic amylase producing bacterium isolated from Mount Rittmann (Antarctica).</title>
        <authorList>
            <person name="Poli A."/>
            <person name="Esposito E."/>
            <person name="Lama L."/>
            <person name="Orlando P."/>
            <person name="Nicolaus G."/>
            <person name="de Appolonia F."/>
            <person name="Gambacorta A."/>
            <person name="Nicolaus B."/>
        </authorList>
    </citation>
    <scope>NUCLEOTIDE SEQUENCE [LARGE SCALE GENOMIC DNA]</scope>
    <source>
        <strain evidence="12 13">DSM 15939</strain>
    </source>
</reference>
<sequence>MWRVLSLLKPYRKWMGIAWFLMLIELIAELWQPLLMEKIINQGVMKNDLPVIWRWGAVMIVASLLAFAAGITNSFAAAYVGQQFGFDVRKRLFMKIQSCSLPQLEQFSTASLITRITNDVTQIQNMVFMSLRIMLRAPLLIIFGMVMALIVQAKLALVLVVLVPFLLLFLIWAMKKAAERFSRVQQALDRVNRIMRENMANMRLIKAFVRSTYEQQRFRNENETLMAQTMTVSRFVEAITPVLLFFMNVAIVVILFIGRKEIQTGGVNAGEVVAVINYTTRMTAALSIFTFVTMAFSRARASGRRIAELFELPTDTKERPHHAIITRGELEFVHVSFRYPASESFVLRDVSFSVRANETVAILGETGAGKSSLLQLVPRLYEATEGTIFIDGIDIRHWDETTLRAAIGVVPQELLLFSGTIRENICFGMNVSDEEMVEAAKAAQIHDAIMSFPNQYDTIVGQKGVTLSGGQKQRIAIARALIRKPKLLLLDDCMSALDAKTEANVWQALKTYQCTTLIVTQKITTAMEADTILLLKDGQLLAHGTHQQLLNNELYHQIVDSQLGKKGISDDPRTS</sequence>
<dbReference type="SUPFAM" id="SSF90123">
    <property type="entry name" value="ABC transporter transmembrane region"/>
    <property type="match status" value="1"/>
</dbReference>
<dbReference type="AlphaFoldDB" id="A0A167T601"/>
<keyword evidence="8 9" id="KW-0472">Membrane</keyword>
<feature type="transmembrane region" description="Helical" evidence="9">
    <location>
        <begin position="156"/>
        <end position="174"/>
    </location>
</feature>
<dbReference type="PROSITE" id="PS00211">
    <property type="entry name" value="ABC_TRANSPORTER_1"/>
    <property type="match status" value="1"/>
</dbReference>
<dbReference type="InterPro" id="IPR017871">
    <property type="entry name" value="ABC_transporter-like_CS"/>
</dbReference>
<evidence type="ECO:0000256" key="3">
    <source>
        <dbReference type="ARBA" id="ARBA00022475"/>
    </source>
</evidence>
<dbReference type="InterPro" id="IPR039421">
    <property type="entry name" value="Type_1_exporter"/>
</dbReference>
<dbReference type="EMBL" id="CP015438">
    <property type="protein sequence ID" value="ANB59504.1"/>
    <property type="molecule type" value="Genomic_DNA"/>
</dbReference>